<evidence type="ECO:0000313" key="2">
    <source>
        <dbReference type="EMBL" id="SHH09283.1"/>
    </source>
</evidence>
<evidence type="ECO:0000313" key="3">
    <source>
        <dbReference type="Proteomes" id="UP000184532"/>
    </source>
</evidence>
<name>A0A1M5Q717_9FLAO</name>
<reference evidence="3" key="1">
    <citation type="submission" date="2016-11" db="EMBL/GenBank/DDBJ databases">
        <authorList>
            <person name="Varghese N."/>
            <person name="Submissions S."/>
        </authorList>
    </citation>
    <scope>NUCLEOTIDE SEQUENCE [LARGE SCALE GENOMIC DNA]</scope>
    <source>
        <strain evidence="3">DSM 22638</strain>
    </source>
</reference>
<dbReference type="InterPro" id="IPR011008">
    <property type="entry name" value="Dimeric_a/b-barrel"/>
</dbReference>
<dbReference type="Gene3D" id="3.30.70.100">
    <property type="match status" value="1"/>
</dbReference>
<dbReference type="EMBL" id="FQWL01000011">
    <property type="protein sequence ID" value="SHH09283.1"/>
    <property type="molecule type" value="Genomic_DNA"/>
</dbReference>
<dbReference type="SMART" id="SM00886">
    <property type="entry name" value="Dabb"/>
    <property type="match status" value="1"/>
</dbReference>
<sequence>MNKGFIYIFLIFCCSTACQKRTEFHHVLLYTWSEVTETHEKEAFLELFENLPSKIEGLENVSIAKVENSVDGHDVVVDMTFQSKTFLKNYQNHPNHQKIEHLADKIIRDYSYFQYALK</sequence>
<organism evidence="2 3">
    <name type="scientific">Flagellimonas flava</name>
    <dbReference type="NCBI Taxonomy" id="570519"/>
    <lineage>
        <taxon>Bacteria</taxon>
        <taxon>Pseudomonadati</taxon>
        <taxon>Bacteroidota</taxon>
        <taxon>Flavobacteriia</taxon>
        <taxon>Flavobacteriales</taxon>
        <taxon>Flavobacteriaceae</taxon>
        <taxon>Flagellimonas</taxon>
    </lineage>
</organism>
<dbReference type="RefSeq" id="WP_073182049.1">
    <property type="nucleotide sequence ID" value="NZ_FQWL01000011.1"/>
</dbReference>
<gene>
    <name evidence="2" type="ORF">SAMN04488116_3513</name>
</gene>
<dbReference type="SUPFAM" id="SSF54909">
    <property type="entry name" value="Dimeric alpha+beta barrel"/>
    <property type="match status" value="1"/>
</dbReference>
<accession>A0A1M5Q717</accession>
<dbReference type="Pfam" id="PF07876">
    <property type="entry name" value="Dabb"/>
    <property type="match status" value="1"/>
</dbReference>
<dbReference type="Proteomes" id="UP000184532">
    <property type="component" value="Unassembled WGS sequence"/>
</dbReference>
<dbReference type="InterPro" id="IPR013097">
    <property type="entry name" value="Dabb"/>
</dbReference>
<dbReference type="OrthoDB" id="9808130at2"/>
<dbReference type="AlphaFoldDB" id="A0A1M5Q717"/>
<keyword evidence="3" id="KW-1185">Reference proteome</keyword>
<feature type="domain" description="Stress-response A/B barrel" evidence="1">
    <location>
        <begin position="24"/>
        <end position="115"/>
    </location>
</feature>
<dbReference type="PROSITE" id="PS51502">
    <property type="entry name" value="S_R_A_B_BARREL"/>
    <property type="match status" value="1"/>
</dbReference>
<proteinExistence type="predicted"/>
<protein>
    <submittedName>
        <fullName evidence="2">Stress responsive A/B Barrel Domain</fullName>
    </submittedName>
</protein>
<dbReference type="STRING" id="570519.SAMN04488116_3513"/>
<evidence type="ECO:0000259" key="1">
    <source>
        <dbReference type="PROSITE" id="PS51502"/>
    </source>
</evidence>